<dbReference type="GO" id="GO:0006457">
    <property type="term" value="P:protein folding"/>
    <property type="evidence" value="ECO:0007669"/>
    <property type="project" value="TreeGrafter"/>
</dbReference>
<evidence type="ECO:0000256" key="5">
    <source>
        <dbReference type="ARBA" id="ARBA00022824"/>
    </source>
</evidence>
<dbReference type="InterPro" id="IPR036249">
    <property type="entry name" value="Thioredoxin-like_sf"/>
</dbReference>
<feature type="chain" id="PRO_5044023690" description="protein disulfide-isomerase" evidence="8">
    <location>
        <begin position="19"/>
        <end position="509"/>
    </location>
</feature>
<dbReference type="Proteomes" id="UP001146793">
    <property type="component" value="Unassembled WGS sequence"/>
</dbReference>
<keyword evidence="7" id="KW-0676">Redox-active center</keyword>
<dbReference type="EMBL" id="JANTQA010000070">
    <property type="protein sequence ID" value="KAJ3425212.1"/>
    <property type="molecule type" value="Genomic_DNA"/>
</dbReference>
<comment type="caution">
    <text evidence="10">The sequence shown here is derived from an EMBL/GenBank/DDBJ whole genome shotgun (WGS) entry which is preliminary data.</text>
</comment>
<feature type="signal peptide" evidence="8">
    <location>
        <begin position="1"/>
        <end position="18"/>
    </location>
</feature>
<keyword evidence="5" id="KW-0256">Endoplasmic reticulum</keyword>
<dbReference type="Gene3D" id="3.40.30.10">
    <property type="entry name" value="Glutaredoxin"/>
    <property type="match status" value="3"/>
</dbReference>
<dbReference type="PANTHER" id="PTHR18929">
    <property type="entry name" value="PROTEIN DISULFIDE ISOMERASE"/>
    <property type="match status" value="1"/>
</dbReference>
<comment type="catalytic activity">
    <reaction evidence="1">
        <text>Catalyzes the rearrangement of -S-S- bonds in proteins.</text>
        <dbReference type="EC" id="5.3.4.1"/>
    </reaction>
</comment>
<evidence type="ECO:0000256" key="3">
    <source>
        <dbReference type="ARBA" id="ARBA00006347"/>
    </source>
</evidence>
<accession>A0AAV7Y9G1</accession>
<evidence type="ECO:0000256" key="4">
    <source>
        <dbReference type="ARBA" id="ARBA00012723"/>
    </source>
</evidence>
<evidence type="ECO:0000313" key="10">
    <source>
        <dbReference type="EMBL" id="KAJ3425212.1"/>
    </source>
</evidence>
<evidence type="ECO:0000256" key="7">
    <source>
        <dbReference type="ARBA" id="ARBA00023284"/>
    </source>
</evidence>
<sequence>MKFFFYLSIFLVLSFAWCNQENTDNETAPKKENEATQYTHIKAYRKITKEKKDFVFLITSEVVPTSREFEKTFLKLVKPYQEDESPLEFHIFDFKEEHQFLLVELRFIALPAIFFFRDGEVSDTYKGNGDEQSFGEWLEKIHLPLVSEIEKTEEIEAFKNQYLLVVFVEHTDDEKIMKKINDLAKNSEYSNLVFVSKKGEENTLTLFRQYDSKEIIFDGEWKKKVIGKFLIDNQKPFCQKLTRENFEMYYKMEDGVVAYLFIEGEKEKEEIEGEFVSGEQYPTNVLINQLSEEFYGKVWIAWNDVAEVQKFAEKYLFESYPGLVITEDQNSKYYRYEGEWNLEDIKSWLNSYLAGELKPATKSQPIPETNDGLIKRVVRKNWEEIVNDKTKDVFLNIYAEWSSPSKQFEQTYKELAQKLSKSKNLIIAEIDGHNNDLGNGVTFANYPTQFFFPANDKNEFIKYKAERTVEEMIKFLKENCKTAEIIAEEVSEKETVEETEEETESIKEL</sequence>
<dbReference type="PROSITE" id="PS51352">
    <property type="entry name" value="THIOREDOXIN_2"/>
    <property type="match status" value="1"/>
</dbReference>
<name>A0AAV7Y9G1_9EUKA</name>
<reference evidence="10" key="1">
    <citation type="submission" date="2022-08" db="EMBL/GenBank/DDBJ databases">
        <title>Novel sulphate-reducing endosymbionts in the free-living metamonad Anaeramoeba.</title>
        <authorList>
            <person name="Jerlstrom-Hultqvist J."/>
            <person name="Cepicka I."/>
            <person name="Gallot-Lavallee L."/>
            <person name="Salas-Leiva D."/>
            <person name="Curtis B.A."/>
            <person name="Zahonova K."/>
            <person name="Pipaliya S."/>
            <person name="Dacks J."/>
            <person name="Roger A.J."/>
        </authorList>
    </citation>
    <scope>NUCLEOTIDE SEQUENCE</scope>
    <source>
        <strain evidence="10">Busselton2</strain>
    </source>
</reference>
<keyword evidence="6 10" id="KW-0413">Isomerase</keyword>
<gene>
    <name evidence="10" type="ORF">M0812_27647</name>
</gene>
<dbReference type="EC" id="5.3.4.1" evidence="4"/>
<evidence type="ECO:0000256" key="6">
    <source>
        <dbReference type="ARBA" id="ARBA00023235"/>
    </source>
</evidence>
<dbReference type="InterPro" id="IPR013766">
    <property type="entry name" value="Thioredoxin_domain"/>
</dbReference>
<dbReference type="GO" id="GO:0003756">
    <property type="term" value="F:protein disulfide isomerase activity"/>
    <property type="evidence" value="ECO:0007669"/>
    <property type="project" value="UniProtKB-EC"/>
</dbReference>
<evidence type="ECO:0000259" key="9">
    <source>
        <dbReference type="PROSITE" id="PS51352"/>
    </source>
</evidence>
<dbReference type="Pfam" id="PF00085">
    <property type="entry name" value="Thioredoxin"/>
    <property type="match status" value="1"/>
</dbReference>
<protein>
    <recommendedName>
        <fullName evidence="4">protein disulfide-isomerase</fullName>
        <ecNumber evidence="4">5.3.4.1</ecNumber>
    </recommendedName>
</protein>
<evidence type="ECO:0000256" key="2">
    <source>
        <dbReference type="ARBA" id="ARBA00004319"/>
    </source>
</evidence>
<dbReference type="AlphaFoldDB" id="A0AAV7Y9G1"/>
<comment type="similarity">
    <text evidence="3">Belongs to the protein disulfide isomerase family.</text>
</comment>
<organism evidence="10 11">
    <name type="scientific">Anaeramoeba flamelloides</name>
    <dbReference type="NCBI Taxonomy" id="1746091"/>
    <lineage>
        <taxon>Eukaryota</taxon>
        <taxon>Metamonada</taxon>
        <taxon>Anaeramoebidae</taxon>
        <taxon>Anaeramoeba</taxon>
    </lineage>
</organism>
<evidence type="ECO:0000256" key="1">
    <source>
        <dbReference type="ARBA" id="ARBA00001182"/>
    </source>
</evidence>
<feature type="domain" description="Thioredoxin" evidence="9">
    <location>
        <begin position="352"/>
        <end position="481"/>
    </location>
</feature>
<keyword evidence="8" id="KW-0732">Signal</keyword>
<evidence type="ECO:0000313" key="11">
    <source>
        <dbReference type="Proteomes" id="UP001146793"/>
    </source>
</evidence>
<dbReference type="GO" id="GO:0034976">
    <property type="term" value="P:response to endoplasmic reticulum stress"/>
    <property type="evidence" value="ECO:0007669"/>
    <property type="project" value="TreeGrafter"/>
</dbReference>
<proteinExistence type="inferred from homology"/>
<evidence type="ECO:0000256" key="8">
    <source>
        <dbReference type="SAM" id="SignalP"/>
    </source>
</evidence>
<dbReference type="PANTHER" id="PTHR18929:SF132">
    <property type="entry name" value="PROTEIN DISULFIDE-ISOMERASE A3"/>
    <property type="match status" value="1"/>
</dbReference>
<dbReference type="GO" id="GO:0005788">
    <property type="term" value="C:endoplasmic reticulum lumen"/>
    <property type="evidence" value="ECO:0007669"/>
    <property type="project" value="UniProtKB-SubCell"/>
</dbReference>
<dbReference type="SUPFAM" id="SSF52833">
    <property type="entry name" value="Thioredoxin-like"/>
    <property type="match status" value="3"/>
</dbReference>
<comment type="subcellular location">
    <subcellularLocation>
        <location evidence="2">Endoplasmic reticulum lumen</location>
    </subcellularLocation>
</comment>